<organism evidence="1 2">
    <name type="scientific">Rhodopseudomonas palustris</name>
    <dbReference type="NCBI Taxonomy" id="1076"/>
    <lineage>
        <taxon>Bacteria</taxon>
        <taxon>Pseudomonadati</taxon>
        <taxon>Pseudomonadota</taxon>
        <taxon>Alphaproteobacteria</taxon>
        <taxon>Hyphomicrobiales</taxon>
        <taxon>Nitrobacteraceae</taxon>
        <taxon>Rhodopseudomonas</taxon>
    </lineage>
</organism>
<comment type="caution">
    <text evidence="1">The sequence shown here is derived from an EMBL/GenBank/DDBJ whole genome shotgun (WGS) entry which is preliminary data.</text>
</comment>
<evidence type="ECO:0000313" key="2">
    <source>
        <dbReference type="Proteomes" id="UP000032515"/>
    </source>
</evidence>
<evidence type="ECO:0000313" key="1">
    <source>
        <dbReference type="EMBL" id="KIZ41443.1"/>
    </source>
</evidence>
<dbReference type="AlphaFoldDB" id="A0A0D7EKW0"/>
<dbReference type="PATRIC" id="fig|1076.23.peg.3229"/>
<accession>A0A0D7EKW0</accession>
<sequence length="103" mass="11140">MALPSEAHDSKDCNNLAPSLGKTRCIELQGVSGRLPKRCPVRKAKAYSDQDPDASVYDGRTLLGFLVDERSQCAALTPDRFLIGLYPDRKAATHAIITRGPAA</sequence>
<dbReference type="Proteomes" id="UP000032515">
    <property type="component" value="Unassembled WGS sequence"/>
</dbReference>
<protein>
    <submittedName>
        <fullName evidence="1">Uncharacterized protein</fullName>
    </submittedName>
</protein>
<name>A0A0D7EKW0_RHOPL</name>
<dbReference type="EMBL" id="JXXE01000300">
    <property type="protein sequence ID" value="KIZ41443.1"/>
    <property type="molecule type" value="Genomic_DNA"/>
</dbReference>
<dbReference type="RefSeq" id="WP_152647745.1">
    <property type="nucleotide sequence ID" value="NZ_JXXE01000300.1"/>
</dbReference>
<reference evidence="1 2" key="1">
    <citation type="submission" date="2014-11" db="EMBL/GenBank/DDBJ databases">
        <title>Genomics and ecophysiology of heterotrophic nitrogen fixing bacteria isolated from estuarine surface water.</title>
        <authorList>
            <person name="Bentzon-Tilia M."/>
            <person name="Severin I."/>
            <person name="Hansen L.H."/>
            <person name="Riemann L."/>
        </authorList>
    </citation>
    <scope>NUCLEOTIDE SEQUENCE [LARGE SCALE GENOMIC DNA]</scope>
    <source>
        <strain evidence="1 2">BAL398</strain>
    </source>
</reference>
<gene>
    <name evidence="1" type="ORF">OO17_15170</name>
</gene>
<proteinExistence type="predicted"/>